<keyword evidence="8" id="KW-0391">Immunity</keyword>
<proteinExistence type="inferred from homology"/>
<comment type="similarity">
    <text evidence="2">Belongs to the Toll-like receptor family.</text>
</comment>
<dbReference type="PANTHER" id="PTHR24365">
    <property type="entry name" value="TOLL-LIKE RECEPTOR"/>
    <property type="match status" value="1"/>
</dbReference>
<dbReference type="GO" id="GO:0038023">
    <property type="term" value="F:signaling receptor activity"/>
    <property type="evidence" value="ECO:0007669"/>
    <property type="project" value="TreeGrafter"/>
</dbReference>
<dbReference type="SUPFAM" id="SSF52200">
    <property type="entry name" value="Toll/Interleukin receptor TIR domain"/>
    <property type="match status" value="1"/>
</dbReference>
<evidence type="ECO:0000313" key="15">
    <source>
        <dbReference type="Proteomes" id="UP001162480"/>
    </source>
</evidence>
<dbReference type="Gene3D" id="3.40.50.10140">
    <property type="entry name" value="Toll/interleukin-1 receptor homology (TIR) domain"/>
    <property type="match status" value="1"/>
</dbReference>
<evidence type="ECO:0000259" key="13">
    <source>
        <dbReference type="PROSITE" id="PS50104"/>
    </source>
</evidence>
<evidence type="ECO:0000256" key="6">
    <source>
        <dbReference type="ARBA" id="ARBA00022729"/>
    </source>
</evidence>
<evidence type="ECO:0000256" key="11">
    <source>
        <dbReference type="ARBA" id="ARBA00023170"/>
    </source>
</evidence>
<feature type="domain" description="TIR" evidence="13">
    <location>
        <begin position="29"/>
        <end position="169"/>
    </location>
</feature>
<evidence type="ECO:0000256" key="8">
    <source>
        <dbReference type="ARBA" id="ARBA00022859"/>
    </source>
</evidence>
<evidence type="ECO:0000256" key="3">
    <source>
        <dbReference type="ARBA" id="ARBA00022588"/>
    </source>
</evidence>
<gene>
    <name evidence="14" type="ORF">OCTVUL_1B001157</name>
</gene>
<keyword evidence="6" id="KW-0732">Signal</keyword>
<sequence length="173" mass="21117">MQSDTWKLRYLYYMIRENYSYKRLTPDEYIYDAFVIYADENRDFALNYLIPELEEKENLRLNIHHRDFPVGKLISENILSAIQSSRKCIILLSRYFVESKWCMFEYNLAKMEYIHTERNIVIIVVLEQVPHRQLPLPILEQIKNQSYIEFPKENEIAQEMFWKNLKHSIQLKD</sequence>
<evidence type="ECO:0000256" key="7">
    <source>
        <dbReference type="ARBA" id="ARBA00022737"/>
    </source>
</evidence>
<keyword evidence="12" id="KW-0325">Glycoprotein</keyword>
<dbReference type="InterPro" id="IPR000157">
    <property type="entry name" value="TIR_dom"/>
</dbReference>
<dbReference type="InterPro" id="IPR035897">
    <property type="entry name" value="Toll_tir_struct_dom_sf"/>
</dbReference>
<evidence type="ECO:0000256" key="4">
    <source>
        <dbReference type="ARBA" id="ARBA00022614"/>
    </source>
</evidence>
<keyword evidence="4" id="KW-0433">Leucine-rich repeat</keyword>
<keyword evidence="3" id="KW-0399">Innate immunity</keyword>
<evidence type="ECO:0000256" key="9">
    <source>
        <dbReference type="ARBA" id="ARBA00022989"/>
    </source>
</evidence>
<evidence type="ECO:0000256" key="10">
    <source>
        <dbReference type="ARBA" id="ARBA00023136"/>
    </source>
</evidence>
<dbReference type="PROSITE" id="PS50104">
    <property type="entry name" value="TIR"/>
    <property type="match status" value="1"/>
</dbReference>
<reference evidence="14" key="1">
    <citation type="submission" date="2023-08" db="EMBL/GenBank/DDBJ databases">
        <authorList>
            <person name="Alioto T."/>
            <person name="Alioto T."/>
            <person name="Gomez Garrido J."/>
        </authorList>
    </citation>
    <scope>NUCLEOTIDE SEQUENCE</scope>
</reference>
<evidence type="ECO:0000256" key="5">
    <source>
        <dbReference type="ARBA" id="ARBA00022692"/>
    </source>
</evidence>
<keyword evidence="9" id="KW-1133">Transmembrane helix</keyword>
<evidence type="ECO:0000256" key="1">
    <source>
        <dbReference type="ARBA" id="ARBA00004479"/>
    </source>
</evidence>
<keyword evidence="10" id="KW-0472">Membrane</keyword>
<keyword evidence="15" id="KW-1185">Reference proteome</keyword>
<dbReference type="PRINTS" id="PR01537">
    <property type="entry name" value="INTRLKN1R1F"/>
</dbReference>
<accession>A0AA36AGE3</accession>
<organism evidence="14 15">
    <name type="scientific">Octopus vulgaris</name>
    <name type="common">Common octopus</name>
    <dbReference type="NCBI Taxonomy" id="6645"/>
    <lineage>
        <taxon>Eukaryota</taxon>
        <taxon>Metazoa</taxon>
        <taxon>Spiralia</taxon>
        <taxon>Lophotrochozoa</taxon>
        <taxon>Mollusca</taxon>
        <taxon>Cephalopoda</taxon>
        <taxon>Coleoidea</taxon>
        <taxon>Octopodiformes</taxon>
        <taxon>Octopoda</taxon>
        <taxon>Incirrata</taxon>
        <taxon>Octopodidae</taxon>
        <taxon>Octopus</taxon>
    </lineage>
</organism>
<dbReference type="Proteomes" id="UP001162480">
    <property type="component" value="Chromosome 1"/>
</dbReference>
<evidence type="ECO:0000256" key="2">
    <source>
        <dbReference type="ARBA" id="ARBA00009634"/>
    </source>
</evidence>
<evidence type="ECO:0000256" key="12">
    <source>
        <dbReference type="ARBA" id="ARBA00023180"/>
    </source>
</evidence>
<keyword evidence="7" id="KW-0677">Repeat</keyword>
<keyword evidence="5" id="KW-0812">Transmembrane</keyword>
<dbReference type="EMBL" id="OX597814">
    <property type="protein sequence ID" value="CAI9715653.1"/>
    <property type="molecule type" value="Genomic_DNA"/>
</dbReference>
<dbReference type="GO" id="GO:0007165">
    <property type="term" value="P:signal transduction"/>
    <property type="evidence" value="ECO:0007669"/>
    <property type="project" value="InterPro"/>
</dbReference>
<comment type="subcellular location">
    <subcellularLocation>
        <location evidence="1">Membrane</location>
        <topology evidence="1">Single-pass type I membrane protein</topology>
    </subcellularLocation>
</comment>
<protein>
    <submittedName>
        <fullName evidence="14">Toll-like receptor 4</fullName>
    </submittedName>
</protein>
<dbReference type="SMART" id="SM00255">
    <property type="entry name" value="TIR"/>
    <property type="match status" value="1"/>
</dbReference>
<dbReference type="PANTHER" id="PTHR24365:SF541">
    <property type="entry name" value="PROTEIN TOLL-RELATED"/>
    <property type="match status" value="1"/>
</dbReference>
<dbReference type="AlphaFoldDB" id="A0AA36AGE3"/>
<name>A0AA36AGE3_OCTVU</name>
<dbReference type="FunFam" id="3.40.50.10140:FF:000001">
    <property type="entry name" value="Toll-like receptor 2"/>
    <property type="match status" value="1"/>
</dbReference>
<keyword evidence="11" id="KW-0675">Receptor</keyword>
<dbReference type="GO" id="GO:0005886">
    <property type="term" value="C:plasma membrane"/>
    <property type="evidence" value="ECO:0007669"/>
    <property type="project" value="TreeGrafter"/>
</dbReference>
<dbReference type="GO" id="GO:0045087">
    <property type="term" value="P:innate immune response"/>
    <property type="evidence" value="ECO:0007669"/>
    <property type="project" value="UniProtKB-KW"/>
</dbReference>
<evidence type="ECO:0000313" key="14">
    <source>
        <dbReference type="EMBL" id="CAI9715653.1"/>
    </source>
</evidence>
<dbReference type="Pfam" id="PF01582">
    <property type="entry name" value="TIR"/>
    <property type="match status" value="1"/>
</dbReference>